<dbReference type="PANTHER" id="PTHR45913">
    <property type="entry name" value="EPM2A-INTERACTING PROTEIN 1"/>
    <property type="match status" value="1"/>
</dbReference>
<accession>A0A0C2MNU0</accession>
<evidence type="ECO:0008006" key="3">
    <source>
        <dbReference type="Google" id="ProtNLM"/>
    </source>
</evidence>
<sequence length="177" mass="20734">MKRAKFRHDFTTIHSELTNKPKEYIKREKQFYLKQKGKLMICTTLNEKVLRASKFQKTHTIAEELILPQAINMCEVVLGIDYSQKLKAIHLSDNTVSRRIVDISEDVLCQLIARLQNSKFAIQLDESIDIAKASKLLVYVRYIWEGEVLEDFMFCKSLPVRTTREEPFRILDSFFGD</sequence>
<proteinExistence type="predicted"/>
<dbReference type="Proteomes" id="UP000031668">
    <property type="component" value="Unassembled WGS sequence"/>
</dbReference>
<reference evidence="1 2" key="1">
    <citation type="journal article" date="2014" name="Genome Biol. Evol.">
        <title>The genome of the myxosporean Thelohanellus kitauei shows adaptations to nutrient acquisition within its fish host.</title>
        <authorList>
            <person name="Yang Y."/>
            <person name="Xiong J."/>
            <person name="Zhou Z."/>
            <person name="Huo F."/>
            <person name="Miao W."/>
            <person name="Ran C."/>
            <person name="Liu Y."/>
            <person name="Zhang J."/>
            <person name="Feng J."/>
            <person name="Wang M."/>
            <person name="Wang M."/>
            <person name="Wang L."/>
            <person name="Yao B."/>
        </authorList>
    </citation>
    <scope>NUCLEOTIDE SEQUENCE [LARGE SCALE GENOMIC DNA]</scope>
    <source>
        <strain evidence="1">Wuqing</strain>
    </source>
</reference>
<keyword evidence="2" id="KW-1185">Reference proteome</keyword>
<comment type="caution">
    <text evidence="1">The sequence shown here is derived from an EMBL/GenBank/DDBJ whole genome shotgun (WGS) entry which is preliminary data.</text>
</comment>
<dbReference type="AlphaFoldDB" id="A0A0C2MNU0"/>
<evidence type="ECO:0000313" key="1">
    <source>
        <dbReference type="EMBL" id="KII63306.1"/>
    </source>
</evidence>
<dbReference type="OMA" id="QAINMCE"/>
<dbReference type="EMBL" id="JWZT01004744">
    <property type="protein sequence ID" value="KII63306.1"/>
    <property type="molecule type" value="Genomic_DNA"/>
</dbReference>
<dbReference type="OrthoDB" id="6144063at2759"/>
<gene>
    <name evidence="1" type="ORF">RF11_04903</name>
</gene>
<dbReference type="PANTHER" id="PTHR45913:SF19">
    <property type="entry name" value="LOW QUALITY PROTEIN: ZINC FINGER BED DOMAIN-CONTAINING PROTEIN 5-LIKE"/>
    <property type="match status" value="1"/>
</dbReference>
<evidence type="ECO:0000313" key="2">
    <source>
        <dbReference type="Proteomes" id="UP000031668"/>
    </source>
</evidence>
<name>A0A0C2MNU0_THEKT</name>
<protein>
    <recommendedName>
        <fullName evidence="3">SCAN domain-containing protein 3</fullName>
    </recommendedName>
</protein>
<organism evidence="1 2">
    <name type="scientific">Thelohanellus kitauei</name>
    <name type="common">Myxosporean</name>
    <dbReference type="NCBI Taxonomy" id="669202"/>
    <lineage>
        <taxon>Eukaryota</taxon>
        <taxon>Metazoa</taxon>
        <taxon>Cnidaria</taxon>
        <taxon>Myxozoa</taxon>
        <taxon>Myxosporea</taxon>
        <taxon>Bivalvulida</taxon>
        <taxon>Platysporina</taxon>
        <taxon>Myxobolidae</taxon>
        <taxon>Thelohanellus</taxon>
    </lineage>
</organism>